<keyword evidence="1" id="KW-1133">Transmembrane helix</keyword>
<sequence>MNNKLYTFNHENLEKNIADIADIGLKSLNMRRKFLISVYTTSTVQAVGIITLVVQKFITTVSNFALVGLAMISINFVAIPLYFWYISSLELSQLKRKYYFFYKVQQGEQLDGTEANDYKKITKKEPKASDPIFHLINFLYVSGSILVLFFLFRLI</sequence>
<dbReference type="STRING" id="1797535.A2744_03570"/>
<dbReference type="AlphaFoldDB" id="A0A1G1Y2D7"/>
<reference evidence="2 3" key="1">
    <citation type="journal article" date="2016" name="Nat. Commun.">
        <title>Thousands of microbial genomes shed light on interconnected biogeochemical processes in an aquifer system.</title>
        <authorList>
            <person name="Anantharaman K."/>
            <person name="Brown C.T."/>
            <person name="Hug L.A."/>
            <person name="Sharon I."/>
            <person name="Castelle C.J."/>
            <person name="Probst A.J."/>
            <person name="Thomas B.C."/>
            <person name="Singh A."/>
            <person name="Wilkins M.J."/>
            <person name="Karaoz U."/>
            <person name="Brodie E.L."/>
            <person name="Williams K.H."/>
            <person name="Hubbard S.S."/>
            <person name="Banfield J.F."/>
        </authorList>
    </citation>
    <scope>NUCLEOTIDE SEQUENCE [LARGE SCALE GENOMIC DNA]</scope>
</reference>
<feature type="transmembrane region" description="Helical" evidence="1">
    <location>
        <begin position="34"/>
        <end position="58"/>
    </location>
</feature>
<dbReference type="Proteomes" id="UP000178240">
    <property type="component" value="Unassembled WGS sequence"/>
</dbReference>
<feature type="transmembrane region" description="Helical" evidence="1">
    <location>
        <begin position="132"/>
        <end position="152"/>
    </location>
</feature>
<feature type="transmembrane region" description="Helical" evidence="1">
    <location>
        <begin position="64"/>
        <end position="86"/>
    </location>
</feature>
<evidence type="ECO:0000313" key="3">
    <source>
        <dbReference type="Proteomes" id="UP000178240"/>
    </source>
</evidence>
<accession>A0A1G1Y2D7</accession>
<dbReference type="EMBL" id="MHIE01000003">
    <property type="protein sequence ID" value="OGY46499.1"/>
    <property type="molecule type" value="Genomic_DNA"/>
</dbReference>
<evidence type="ECO:0000313" key="2">
    <source>
        <dbReference type="EMBL" id="OGY46499.1"/>
    </source>
</evidence>
<evidence type="ECO:0000256" key="1">
    <source>
        <dbReference type="SAM" id="Phobius"/>
    </source>
</evidence>
<gene>
    <name evidence="2" type="ORF">A2744_03570</name>
</gene>
<proteinExistence type="predicted"/>
<name>A0A1G1Y2D7_9BACT</name>
<keyword evidence="1" id="KW-0812">Transmembrane</keyword>
<keyword evidence="1" id="KW-0472">Membrane</keyword>
<organism evidence="2 3">
    <name type="scientific">Candidatus Buchananbacteria bacterium RIFCSPHIGHO2_01_FULL_44_11</name>
    <dbReference type="NCBI Taxonomy" id="1797535"/>
    <lineage>
        <taxon>Bacteria</taxon>
        <taxon>Candidatus Buchananiibacteriota</taxon>
    </lineage>
</organism>
<protein>
    <submittedName>
        <fullName evidence="2">Uncharacterized protein</fullName>
    </submittedName>
</protein>
<comment type="caution">
    <text evidence="2">The sequence shown here is derived from an EMBL/GenBank/DDBJ whole genome shotgun (WGS) entry which is preliminary data.</text>
</comment>